<protein>
    <submittedName>
        <fullName evidence="3">6-O-methylguanine DNA methyltransferase, DNA binding domain</fullName>
    </submittedName>
</protein>
<dbReference type="GO" id="GO:0008168">
    <property type="term" value="F:methyltransferase activity"/>
    <property type="evidence" value="ECO:0007669"/>
    <property type="project" value="UniProtKB-KW"/>
</dbReference>
<sequence>MPPTRTERLVDEALARVPRGRWTTYGDLAKVAGTSARIVGALMATGDFELAHRVLTASGRPSSGFGPEQQTILEAEGVPFDDLGRADPAFRAVLPSGSEEIADH</sequence>
<dbReference type="Proteomes" id="UP000199475">
    <property type="component" value="Unassembled WGS sequence"/>
</dbReference>
<reference evidence="3 4" key="1">
    <citation type="submission" date="2016-10" db="EMBL/GenBank/DDBJ databases">
        <authorList>
            <person name="de Groot N.N."/>
        </authorList>
    </citation>
    <scope>NUCLEOTIDE SEQUENCE [LARGE SCALE GENOMIC DNA]</scope>
    <source>
        <strain evidence="3 4">CGMCC 1.9159</strain>
    </source>
</reference>
<evidence type="ECO:0000313" key="4">
    <source>
        <dbReference type="Proteomes" id="UP000199475"/>
    </source>
</evidence>
<feature type="domain" description="Methylated-DNA-[protein]-cysteine S-methyltransferase DNA binding" evidence="2">
    <location>
        <begin position="8"/>
        <end position="78"/>
    </location>
</feature>
<name>A0A1G9IHT9_9ACTN</name>
<dbReference type="Gene3D" id="1.10.10.10">
    <property type="entry name" value="Winged helix-like DNA-binding domain superfamily/Winged helix DNA-binding domain"/>
    <property type="match status" value="1"/>
</dbReference>
<dbReference type="SUPFAM" id="SSF46767">
    <property type="entry name" value="Methylated DNA-protein cysteine methyltransferase, C-terminal domain"/>
    <property type="match status" value="1"/>
</dbReference>
<dbReference type="OrthoDB" id="9132167at2"/>
<dbReference type="CDD" id="cd06445">
    <property type="entry name" value="ATase"/>
    <property type="match status" value="1"/>
</dbReference>
<dbReference type="GO" id="GO:0032259">
    <property type="term" value="P:methylation"/>
    <property type="evidence" value="ECO:0007669"/>
    <property type="project" value="UniProtKB-KW"/>
</dbReference>
<dbReference type="InterPro" id="IPR036217">
    <property type="entry name" value="MethylDNA_cys_MeTrfase_DNAb"/>
</dbReference>
<accession>A0A1G9IHT9</accession>
<dbReference type="InterPro" id="IPR014048">
    <property type="entry name" value="MethylDNA_cys_MeTrfase_DNA-bd"/>
</dbReference>
<keyword evidence="1" id="KW-0227">DNA damage</keyword>
<dbReference type="AlphaFoldDB" id="A0A1G9IHT9"/>
<keyword evidence="4" id="KW-1185">Reference proteome</keyword>
<evidence type="ECO:0000259" key="2">
    <source>
        <dbReference type="Pfam" id="PF01035"/>
    </source>
</evidence>
<dbReference type="RefSeq" id="WP_093249338.1">
    <property type="nucleotide sequence ID" value="NZ_FNGP01000001.1"/>
</dbReference>
<evidence type="ECO:0000313" key="3">
    <source>
        <dbReference type="EMBL" id="SDL24789.1"/>
    </source>
</evidence>
<dbReference type="GO" id="GO:0006281">
    <property type="term" value="P:DNA repair"/>
    <property type="evidence" value="ECO:0007669"/>
    <property type="project" value="InterPro"/>
</dbReference>
<organism evidence="3 4">
    <name type="scientific">Tessaracoccus oleiagri</name>
    <dbReference type="NCBI Taxonomy" id="686624"/>
    <lineage>
        <taxon>Bacteria</taxon>
        <taxon>Bacillati</taxon>
        <taxon>Actinomycetota</taxon>
        <taxon>Actinomycetes</taxon>
        <taxon>Propionibacteriales</taxon>
        <taxon>Propionibacteriaceae</taxon>
        <taxon>Tessaracoccus</taxon>
    </lineage>
</organism>
<dbReference type="Pfam" id="PF01035">
    <property type="entry name" value="DNA_binding_1"/>
    <property type="match status" value="1"/>
</dbReference>
<keyword evidence="3" id="KW-0808">Transferase</keyword>
<dbReference type="InterPro" id="IPR036388">
    <property type="entry name" value="WH-like_DNA-bd_sf"/>
</dbReference>
<dbReference type="STRING" id="686624.SAMN04488242_0952"/>
<dbReference type="EMBL" id="FNGP01000001">
    <property type="protein sequence ID" value="SDL24789.1"/>
    <property type="molecule type" value="Genomic_DNA"/>
</dbReference>
<proteinExistence type="predicted"/>
<keyword evidence="3" id="KW-0489">Methyltransferase</keyword>
<evidence type="ECO:0000256" key="1">
    <source>
        <dbReference type="ARBA" id="ARBA00022763"/>
    </source>
</evidence>
<gene>
    <name evidence="3" type="ORF">SAMN04488242_0952</name>
</gene>